<gene>
    <name evidence="3" type="ORF">B1026E06.21</name>
    <name evidence="2" type="ORF">B1066D09.7</name>
</gene>
<dbReference type="Proteomes" id="UP000000763">
    <property type="component" value="Chromosome 6"/>
</dbReference>
<proteinExistence type="predicted"/>
<evidence type="ECO:0000313" key="3">
    <source>
        <dbReference type="EMBL" id="BAD69388.1"/>
    </source>
</evidence>
<dbReference type="AlphaFoldDB" id="Q5Z593"/>
<reference evidence="3" key="2">
    <citation type="submission" date="2004-05" db="EMBL/GenBank/DDBJ databases">
        <title>Oryza sativa nipponbare(GA3) genomic DNA, chromosome 6, BAC clone:B1026E06.</title>
        <authorList>
            <person name="Sasaki T."/>
            <person name="Matsumoto T."/>
            <person name="Fujisawa M."/>
        </authorList>
    </citation>
    <scope>NUCLEOTIDE SEQUENCE</scope>
</reference>
<reference evidence="4" key="4">
    <citation type="journal article" date="2008" name="Nucleic Acids Res.">
        <title>The rice annotation project database (RAP-DB): 2008 update.</title>
        <authorList>
            <consortium name="The rice annotation project (RAP)"/>
        </authorList>
    </citation>
    <scope>GENOME REANNOTATION</scope>
    <source>
        <strain evidence="4">cv. Nipponbare</strain>
    </source>
</reference>
<organism evidence="2 4">
    <name type="scientific">Oryza sativa subsp. japonica</name>
    <name type="common">Rice</name>
    <dbReference type="NCBI Taxonomy" id="39947"/>
    <lineage>
        <taxon>Eukaryota</taxon>
        <taxon>Viridiplantae</taxon>
        <taxon>Streptophyta</taxon>
        <taxon>Embryophyta</taxon>
        <taxon>Tracheophyta</taxon>
        <taxon>Spermatophyta</taxon>
        <taxon>Magnoliopsida</taxon>
        <taxon>Liliopsida</taxon>
        <taxon>Poales</taxon>
        <taxon>Poaceae</taxon>
        <taxon>BOP clade</taxon>
        <taxon>Oryzoideae</taxon>
        <taxon>Oryzeae</taxon>
        <taxon>Oryzinae</taxon>
        <taxon>Oryza</taxon>
        <taxon>Oryza sativa</taxon>
    </lineage>
</organism>
<evidence type="ECO:0000313" key="2">
    <source>
        <dbReference type="EMBL" id="BAD54633.1"/>
    </source>
</evidence>
<name>Q5Z593_ORYSJ</name>
<sequence>MSPHDTMIEEVVQTRTETTTIATGGGRTALVMAVAVMTKMKKIGVETTARDEDKIPEIQVVTLVITKIHEGHATADNPPLQALGAGLSVVPYVMSDGLRDSDPELLKSMMGAPTQKNSSKST</sequence>
<evidence type="ECO:0000313" key="4">
    <source>
        <dbReference type="Proteomes" id="UP000000763"/>
    </source>
</evidence>
<protein>
    <submittedName>
        <fullName evidence="2">Uncharacterized protein</fullName>
    </submittedName>
</protein>
<evidence type="ECO:0000256" key="1">
    <source>
        <dbReference type="SAM" id="MobiDB-lite"/>
    </source>
</evidence>
<feature type="region of interest" description="Disordered" evidence="1">
    <location>
        <begin position="101"/>
        <end position="122"/>
    </location>
</feature>
<dbReference type="EMBL" id="AP005761">
    <property type="protein sequence ID" value="BAD54633.1"/>
    <property type="molecule type" value="Genomic_DNA"/>
</dbReference>
<reference evidence="2" key="1">
    <citation type="submission" date="2002-09" db="EMBL/GenBank/DDBJ databases">
        <title>Oryza sativa nipponbare(GA3) genomic DNA, chromosome 6, BAC clone:B1066D09.</title>
        <authorList>
            <person name="Sasaki T."/>
            <person name="Matsumoto T."/>
            <person name="Katayose Y."/>
        </authorList>
    </citation>
    <scope>NUCLEOTIDE SEQUENCE</scope>
</reference>
<accession>Q5Z593</accession>
<dbReference type="EMBL" id="AP006860">
    <property type="protein sequence ID" value="BAD69388.1"/>
    <property type="molecule type" value="Genomic_DNA"/>
</dbReference>
<reference evidence="4" key="3">
    <citation type="journal article" date="2005" name="Nature">
        <title>The map-based sequence of the rice genome.</title>
        <authorList>
            <consortium name="International rice genome sequencing project (IRGSP)"/>
            <person name="Matsumoto T."/>
            <person name="Wu J."/>
            <person name="Kanamori H."/>
            <person name="Katayose Y."/>
            <person name="Fujisawa M."/>
            <person name="Namiki N."/>
            <person name="Mizuno H."/>
            <person name="Yamamoto K."/>
            <person name="Antonio B.A."/>
            <person name="Baba T."/>
            <person name="Sakata K."/>
            <person name="Nagamura Y."/>
            <person name="Aoki H."/>
            <person name="Arikawa K."/>
            <person name="Arita K."/>
            <person name="Bito T."/>
            <person name="Chiden Y."/>
            <person name="Fujitsuka N."/>
            <person name="Fukunaka R."/>
            <person name="Hamada M."/>
            <person name="Harada C."/>
            <person name="Hayashi A."/>
            <person name="Hijishita S."/>
            <person name="Honda M."/>
            <person name="Hosokawa S."/>
            <person name="Ichikawa Y."/>
            <person name="Idonuma A."/>
            <person name="Iijima M."/>
            <person name="Ikeda M."/>
            <person name="Ikeno M."/>
            <person name="Ito K."/>
            <person name="Ito S."/>
            <person name="Ito T."/>
            <person name="Ito Y."/>
            <person name="Ito Y."/>
            <person name="Iwabuchi A."/>
            <person name="Kamiya K."/>
            <person name="Karasawa W."/>
            <person name="Kurita K."/>
            <person name="Katagiri S."/>
            <person name="Kikuta A."/>
            <person name="Kobayashi H."/>
            <person name="Kobayashi N."/>
            <person name="Machita K."/>
            <person name="Maehara T."/>
            <person name="Masukawa M."/>
            <person name="Mizubayashi T."/>
            <person name="Mukai Y."/>
            <person name="Nagasaki H."/>
            <person name="Nagata Y."/>
            <person name="Naito S."/>
            <person name="Nakashima M."/>
            <person name="Nakama Y."/>
            <person name="Nakamichi Y."/>
            <person name="Nakamura M."/>
            <person name="Meguro A."/>
            <person name="Negishi M."/>
            <person name="Ohta I."/>
            <person name="Ohta T."/>
            <person name="Okamoto M."/>
            <person name="Ono N."/>
            <person name="Saji S."/>
            <person name="Sakaguchi M."/>
            <person name="Sakai K."/>
            <person name="Shibata M."/>
            <person name="Shimokawa T."/>
            <person name="Song J."/>
            <person name="Takazaki Y."/>
            <person name="Terasawa K."/>
            <person name="Tsugane M."/>
            <person name="Tsuji K."/>
            <person name="Ueda S."/>
            <person name="Waki K."/>
            <person name="Yamagata H."/>
            <person name="Yamamoto M."/>
            <person name="Yamamoto S."/>
            <person name="Yamane H."/>
            <person name="Yoshiki S."/>
            <person name="Yoshihara R."/>
            <person name="Yukawa K."/>
            <person name="Zhong H."/>
            <person name="Yano M."/>
            <person name="Yuan Q."/>
            <person name="Ouyang S."/>
            <person name="Liu J."/>
            <person name="Jones K.M."/>
            <person name="Gansberger K."/>
            <person name="Moffat K."/>
            <person name="Hill J."/>
            <person name="Bera J."/>
            <person name="Fadrosh D."/>
            <person name="Jin S."/>
            <person name="Johri S."/>
            <person name="Kim M."/>
            <person name="Overton L."/>
            <person name="Reardon M."/>
            <person name="Tsitrin T."/>
            <person name="Vuong H."/>
            <person name="Weaver B."/>
            <person name="Ciecko A."/>
            <person name="Tallon L."/>
            <person name="Jackson J."/>
            <person name="Pai G."/>
            <person name="Aken S.V."/>
            <person name="Utterback T."/>
            <person name="Reidmuller S."/>
            <person name="Feldblyum T."/>
            <person name="Hsiao J."/>
            <person name="Zismann V."/>
            <person name="Iobst S."/>
            <person name="de Vazeille A.R."/>
            <person name="Buell C.R."/>
            <person name="Ying K."/>
            <person name="Li Y."/>
            <person name="Lu T."/>
            <person name="Huang Y."/>
            <person name="Zhao Q."/>
            <person name="Feng Q."/>
            <person name="Zhang L."/>
            <person name="Zhu J."/>
            <person name="Weng Q."/>
            <person name="Mu J."/>
            <person name="Lu Y."/>
            <person name="Fan D."/>
            <person name="Liu Y."/>
            <person name="Guan J."/>
            <person name="Zhang Y."/>
            <person name="Yu S."/>
            <person name="Liu X."/>
            <person name="Zhang Y."/>
            <person name="Hong G."/>
            <person name="Han B."/>
            <person name="Choisne N."/>
            <person name="Demange N."/>
            <person name="Orjeda G."/>
            <person name="Samain S."/>
            <person name="Cattolico L."/>
            <person name="Pelletier E."/>
            <person name="Couloux A."/>
            <person name="Segurens B."/>
            <person name="Wincker P."/>
            <person name="D'Hont A."/>
            <person name="Scarpelli C."/>
            <person name="Weissenbach J."/>
            <person name="Salanoubat M."/>
            <person name="Quetier F."/>
            <person name="Yu Y."/>
            <person name="Kim H.R."/>
            <person name="Rambo T."/>
            <person name="Currie J."/>
            <person name="Collura K."/>
            <person name="Luo M."/>
            <person name="Yang T."/>
            <person name="Ammiraju J.S.S."/>
            <person name="Engler F."/>
            <person name="Soderlund C."/>
            <person name="Wing R.A."/>
            <person name="Palmer L.E."/>
            <person name="de la Bastide M."/>
            <person name="Spiegel L."/>
            <person name="Nascimento L."/>
            <person name="Zutavern T."/>
            <person name="O'Shaughnessy A."/>
            <person name="Dike S."/>
            <person name="Dedhia N."/>
            <person name="Preston R."/>
            <person name="Balija V."/>
            <person name="McCombie W.R."/>
            <person name="Chow T."/>
            <person name="Chen H."/>
            <person name="Chung M."/>
            <person name="Chen C."/>
            <person name="Shaw J."/>
            <person name="Wu H."/>
            <person name="Hsiao K."/>
            <person name="Chao Y."/>
            <person name="Chu M."/>
            <person name="Cheng C."/>
            <person name="Hour A."/>
            <person name="Lee P."/>
            <person name="Lin S."/>
            <person name="Lin Y."/>
            <person name="Liou J."/>
            <person name="Liu S."/>
            <person name="Hsing Y."/>
            <person name="Raghuvanshi S."/>
            <person name="Mohanty A."/>
            <person name="Bharti A.K."/>
            <person name="Gaur A."/>
            <person name="Gupta V."/>
            <person name="Kumar D."/>
            <person name="Ravi V."/>
            <person name="Vij S."/>
            <person name="Kapur A."/>
            <person name="Khurana P."/>
            <person name="Khurana P."/>
            <person name="Khurana J.P."/>
            <person name="Tyagi A.K."/>
            <person name="Gaikwad K."/>
            <person name="Singh A."/>
            <person name="Dalal V."/>
            <person name="Srivastava S."/>
            <person name="Dixit A."/>
            <person name="Pal A.K."/>
            <person name="Ghazi I.A."/>
            <person name="Yadav M."/>
            <person name="Pandit A."/>
            <person name="Bhargava A."/>
            <person name="Sureshbabu K."/>
            <person name="Batra K."/>
            <person name="Sharma T.R."/>
            <person name="Mohapatra T."/>
            <person name="Singh N.K."/>
            <person name="Messing J."/>
            <person name="Nelson A.B."/>
            <person name="Fuks G."/>
            <person name="Kavchok S."/>
            <person name="Keizer G."/>
            <person name="Linton E."/>
            <person name="Llaca V."/>
            <person name="Song R."/>
            <person name="Tanyolac B."/>
            <person name="Young S."/>
            <person name="Ho-Il K."/>
            <person name="Hahn J.H."/>
            <person name="Sangsakoo G."/>
            <person name="Vanavichit A."/>
            <person name="de Mattos Luiz.A.T."/>
            <person name="Zimmer P.D."/>
            <person name="Malone G."/>
            <person name="Dellagostin O."/>
            <person name="de Oliveira A.C."/>
            <person name="Bevan M."/>
            <person name="Bancroft I."/>
            <person name="Minx P."/>
            <person name="Cordum H."/>
            <person name="Wilson R."/>
            <person name="Cheng Z."/>
            <person name="Jin W."/>
            <person name="Jiang J."/>
            <person name="Leong S.A."/>
            <person name="Iwama H."/>
            <person name="Gojobori T."/>
            <person name="Itoh T."/>
            <person name="Niimura Y."/>
            <person name="Fujii Y."/>
            <person name="Habara T."/>
            <person name="Sakai H."/>
            <person name="Sato Y."/>
            <person name="Wilson G."/>
            <person name="Kumar K."/>
            <person name="McCouch S."/>
            <person name="Juretic N."/>
            <person name="Hoen D."/>
            <person name="Wright S."/>
            <person name="Bruskiewich R."/>
            <person name="Bureau T."/>
            <person name="Miyao A."/>
            <person name="Hirochika H."/>
            <person name="Nishikawa T."/>
            <person name="Kadowaki K."/>
            <person name="Sugiura M."/>
            <person name="Burr B."/>
            <person name="Sasaki T."/>
        </authorList>
    </citation>
    <scope>NUCLEOTIDE SEQUENCE [LARGE SCALE GENOMIC DNA]</scope>
    <source>
        <strain evidence="4">cv. Nipponbare</strain>
    </source>
</reference>